<dbReference type="Pfam" id="PF03419">
    <property type="entry name" value="Peptidase_U4"/>
    <property type="match status" value="1"/>
</dbReference>
<keyword evidence="1" id="KW-0645">Protease</keyword>
<keyword evidence="1" id="KW-1003">Cell membrane</keyword>
<dbReference type="EC" id="3.4.23.-" evidence="1"/>
<comment type="function">
    <text evidence="1">Probable aspartic protease that is responsible for the proteolytic cleavage of the RNA polymerase sigma E factor (SigE/spoIIGB) to yield the active peptide in the mother cell during sporulation. Responds to a signal from the forespore that is triggered by the extracellular signal protein SpoIIR.</text>
</comment>
<dbReference type="NCBIfam" id="TIGR02854">
    <property type="entry name" value="spore_II_GA"/>
    <property type="match status" value="1"/>
</dbReference>
<evidence type="ECO:0000256" key="2">
    <source>
        <dbReference type="PIRSR" id="PIRSR018571-1"/>
    </source>
</evidence>
<comment type="similarity">
    <text evidence="1">Belongs to the peptidase U4 family.</text>
</comment>
<feature type="transmembrane region" description="Helical" evidence="3">
    <location>
        <begin position="34"/>
        <end position="53"/>
    </location>
</feature>
<feature type="transmembrane region" description="Helical" evidence="3">
    <location>
        <begin position="130"/>
        <end position="147"/>
    </location>
</feature>
<dbReference type="RefSeq" id="WP_338079259.1">
    <property type="nucleotide sequence ID" value="NZ_WJNG01000004.1"/>
</dbReference>
<keyword evidence="3" id="KW-1133">Transmembrane helix</keyword>
<protein>
    <recommendedName>
        <fullName evidence="1">Sporulation sigma-E factor-processing peptidase</fullName>
        <ecNumber evidence="1">3.4.23.-</ecNumber>
    </recommendedName>
    <alternativeName>
        <fullName evidence="1">Membrane-associated aspartic protease</fullName>
    </alternativeName>
    <alternativeName>
        <fullName evidence="1">Stage II sporulation protein GA</fullName>
    </alternativeName>
</protein>
<evidence type="ECO:0000256" key="1">
    <source>
        <dbReference type="PIRNR" id="PIRNR018571"/>
    </source>
</evidence>
<proteinExistence type="inferred from homology"/>
<dbReference type="GO" id="GO:0004190">
    <property type="term" value="F:aspartic-type endopeptidase activity"/>
    <property type="evidence" value="ECO:0007669"/>
    <property type="project" value="UniProtKB-KW"/>
</dbReference>
<keyword evidence="3" id="KW-0812">Transmembrane</keyword>
<feature type="transmembrane region" description="Helical" evidence="3">
    <location>
        <begin position="6"/>
        <end position="27"/>
    </location>
</feature>
<keyword evidence="1" id="KW-0064">Aspartyl protease</keyword>
<dbReference type="GO" id="GO:0005886">
    <property type="term" value="C:plasma membrane"/>
    <property type="evidence" value="ECO:0007669"/>
    <property type="project" value="UniProtKB-SubCell"/>
</dbReference>
<dbReference type="GO" id="GO:0006508">
    <property type="term" value="P:proteolysis"/>
    <property type="evidence" value="ECO:0007669"/>
    <property type="project" value="UniProtKB-KW"/>
</dbReference>
<feature type="active site" evidence="2">
    <location>
        <position position="183"/>
    </location>
</feature>
<comment type="subunit">
    <text evidence="1">Self-associates. Interacts with SigE. Interacts with SpoIIR.</text>
</comment>
<keyword evidence="1" id="KW-0378">Hydrolase</keyword>
<keyword evidence="1 3" id="KW-0472">Membrane</keyword>
<evidence type="ECO:0000256" key="3">
    <source>
        <dbReference type="SAM" id="Phobius"/>
    </source>
</evidence>
<dbReference type="GO" id="GO:0030436">
    <property type="term" value="P:asexual sporulation"/>
    <property type="evidence" value="ECO:0007669"/>
    <property type="project" value="InterPro"/>
</dbReference>
<sequence length="306" mass="34576">MTIYLDAIWLLNFLLDWMILLLTQSLVRDNTKSLRIISGAFVASVLVPITLFFPDSFFSSTVGKGLYSLLIIMTAFGFKNIRQFIKKLLSFYFISFALGGGLIALHFMLGKQISASNNGILTFQSGYGDQISWLFVGIGFPIIWWFTKSQMDKQALQNFRNDQLYNVTIQLKGKSFTTIGYVDSGNQLVDPFSKKPVVICDQSFLSHWFTAYDLQLLESAQVNLDFEQIPSEWEDVIHLVPYQGVGGNRTFMIVLKPDKILVNYEDKEISTKNVLIGIQFGDLASDGSYHCLLHPKLFKHSVATSA</sequence>
<comment type="subcellular location">
    <subcellularLocation>
        <location evidence="1">Cell membrane</location>
    </subcellularLocation>
</comment>
<feature type="transmembrane region" description="Helical" evidence="3">
    <location>
        <begin position="65"/>
        <end position="81"/>
    </location>
</feature>
<accession>A0A6A8D8T9</accession>
<organism evidence="4 5">
    <name type="scientific">Aquibacillus halophilus</name>
    <dbReference type="NCBI Taxonomy" id="930132"/>
    <lineage>
        <taxon>Bacteria</taxon>
        <taxon>Bacillati</taxon>
        <taxon>Bacillota</taxon>
        <taxon>Bacilli</taxon>
        <taxon>Bacillales</taxon>
        <taxon>Bacillaceae</taxon>
        <taxon>Aquibacillus</taxon>
    </lineage>
</organism>
<keyword evidence="1" id="KW-0749">Sporulation</keyword>
<keyword evidence="5" id="KW-1185">Reference proteome</keyword>
<evidence type="ECO:0000313" key="4">
    <source>
        <dbReference type="EMBL" id="MRH42173.1"/>
    </source>
</evidence>
<dbReference type="EMBL" id="WJNG01000004">
    <property type="protein sequence ID" value="MRH42173.1"/>
    <property type="molecule type" value="Genomic_DNA"/>
</dbReference>
<evidence type="ECO:0000313" key="5">
    <source>
        <dbReference type="Proteomes" id="UP000799092"/>
    </source>
</evidence>
<reference evidence="4" key="1">
    <citation type="submission" date="2019-11" db="EMBL/GenBank/DDBJ databases">
        <authorList>
            <person name="Li J."/>
        </authorList>
    </citation>
    <scope>NUCLEOTIDE SEQUENCE</scope>
    <source>
        <strain evidence="4">B6B</strain>
    </source>
</reference>
<dbReference type="InterPro" id="IPR005081">
    <property type="entry name" value="SpoIIGA"/>
</dbReference>
<comment type="caution">
    <text evidence="4">The sequence shown here is derived from an EMBL/GenBank/DDBJ whole genome shotgun (WGS) entry which is preliminary data.</text>
</comment>
<name>A0A6A8D8T9_9BACI</name>
<dbReference type="GO" id="GO:0030435">
    <property type="term" value="P:sporulation resulting in formation of a cellular spore"/>
    <property type="evidence" value="ECO:0007669"/>
    <property type="project" value="UniProtKB-KW"/>
</dbReference>
<dbReference type="PIRSF" id="PIRSF018571">
    <property type="entry name" value="SpoIIGA"/>
    <property type="match status" value="1"/>
</dbReference>
<dbReference type="AlphaFoldDB" id="A0A6A8D8T9"/>
<feature type="transmembrane region" description="Helical" evidence="3">
    <location>
        <begin position="88"/>
        <end position="110"/>
    </location>
</feature>
<dbReference type="Proteomes" id="UP000799092">
    <property type="component" value="Unassembled WGS sequence"/>
</dbReference>
<gene>
    <name evidence="4" type="primary">spoIIGA</name>
    <name evidence="4" type="ORF">GH741_05715</name>
</gene>